<dbReference type="Gene3D" id="3.40.30.10">
    <property type="entry name" value="Glutaredoxin"/>
    <property type="match status" value="1"/>
</dbReference>
<dbReference type="Pfam" id="PF10417">
    <property type="entry name" value="1-cysPrx_C"/>
    <property type="match status" value="1"/>
</dbReference>
<keyword evidence="2 5" id="KW-0560">Oxidoreductase</keyword>
<name>A0A1X6YLE1_9RHOB</name>
<dbReference type="AlphaFoldDB" id="A0A1X6YLE1"/>
<dbReference type="InterPro" id="IPR036249">
    <property type="entry name" value="Thioredoxin-like_sf"/>
</dbReference>
<dbReference type="PANTHER" id="PTHR10681">
    <property type="entry name" value="THIOREDOXIN PEROXIDASE"/>
    <property type="match status" value="1"/>
</dbReference>
<dbReference type="GO" id="GO:0042744">
    <property type="term" value="P:hydrogen peroxide catabolic process"/>
    <property type="evidence" value="ECO:0007669"/>
    <property type="project" value="TreeGrafter"/>
</dbReference>
<evidence type="ECO:0000256" key="2">
    <source>
        <dbReference type="ARBA" id="ARBA00023002"/>
    </source>
</evidence>
<gene>
    <name evidence="5" type="primary">tsaA_1</name>
    <name evidence="5" type="ORF">ROH8110_01008</name>
</gene>
<dbReference type="EMBL" id="FWFU01000001">
    <property type="protein sequence ID" value="SLN24219.1"/>
    <property type="molecule type" value="Genomic_DNA"/>
</dbReference>
<dbReference type="InterPro" id="IPR050217">
    <property type="entry name" value="Peroxiredoxin"/>
</dbReference>
<accession>A0A1X6YLE1</accession>
<comment type="similarity">
    <text evidence="1">Belongs to the peroxiredoxin family. AhpC/Prx1 subfamily.</text>
</comment>
<dbReference type="SUPFAM" id="SSF52833">
    <property type="entry name" value="Thioredoxin-like"/>
    <property type="match status" value="1"/>
</dbReference>
<sequence length="122" mass="13902">MSVEYPGGYDPDLRLSRNFGMLHDKESSACVIRKSFILDPAMRVHMISEYPLFVGRNIDELLRVIRALQLRAETGAATPADWHWGDVAIIADNRTEADVIRQFRARSAQLMPYLRVVDPTQT</sequence>
<dbReference type="GO" id="GO:0005829">
    <property type="term" value="C:cytosol"/>
    <property type="evidence" value="ECO:0007669"/>
    <property type="project" value="TreeGrafter"/>
</dbReference>
<dbReference type="GO" id="GO:0033554">
    <property type="term" value="P:cellular response to stress"/>
    <property type="evidence" value="ECO:0007669"/>
    <property type="project" value="TreeGrafter"/>
</dbReference>
<evidence type="ECO:0000313" key="6">
    <source>
        <dbReference type="Proteomes" id="UP000193207"/>
    </source>
</evidence>
<dbReference type="RefSeq" id="WP_147430601.1">
    <property type="nucleotide sequence ID" value="NZ_FWFU01000001.1"/>
</dbReference>
<organism evidence="5 6">
    <name type="scientific">Roseovarius halotolerans</name>
    <dbReference type="NCBI Taxonomy" id="505353"/>
    <lineage>
        <taxon>Bacteria</taxon>
        <taxon>Pseudomonadati</taxon>
        <taxon>Pseudomonadota</taxon>
        <taxon>Alphaproteobacteria</taxon>
        <taxon>Rhodobacterales</taxon>
        <taxon>Roseobacteraceae</taxon>
        <taxon>Roseovarius</taxon>
    </lineage>
</organism>
<feature type="domain" description="Peroxiredoxin C-terminal" evidence="4">
    <location>
        <begin position="67"/>
        <end position="100"/>
    </location>
</feature>
<dbReference type="PANTHER" id="PTHR10681:SF128">
    <property type="entry name" value="THIOREDOXIN-DEPENDENT PEROXIDE REDUCTASE, MITOCHONDRIAL"/>
    <property type="match status" value="1"/>
</dbReference>
<dbReference type="Proteomes" id="UP000193207">
    <property type="component" value="Unassembled WGS sequence"/>
</dbReference>
<keyword evidence="6" id="KW-1185">Reference proteome</keyword>
<protein>
    <recommendedName>
        <fullName evidence="3">Thioredoxin peroxidase</fullName>
    </recommendedName>
</protein>
<dbReference type="GO" id="GO:0008379">
    <property type="term" value="F:thioredoxin peroxidase activity"/>
    <property type="evidence" value="ECO:0007669"/>
    <property type="project" value="TreeGrafter"/>
</dbReference>
<proteinExistence type="inferred from homology"/>
<dbReference type="GO" id="GO:0045454">
    <property type="term" value="P:cell redox homeostasis"/>
    <property type="evidence" value="ECO:0007669"/>
    <property type="project" value="TreeGrafter"/>
</dbReference>
<evidence type="ECO:0000259" key="4">
    <source>
        <dbReference type="Pfam" id="PF10417"/>
    </source>
</evidence>
<dbReference type="InterPro" id="IPR019479">
    <property type="entry name" value="Peroxiredoxin_C"/>
</dbReference>
<reference evidence="5 6" key="1">
    <citation type="submission" date="2017-03" db="EMBL/GenBank/DDBJ databases">
        <authorList>
            <person name="Afonso C.L."/>
            <person name="Miller P.J."/>
            <person name="Scott M.A."/>
            <person name="Spackman E."/>
            <person name="Goraichik I."/>
            <person name="Dimitrov K.M."/>
            <person name="Suarez D.L."/>
            <person name="Swayne D.E."/>
        </authorList>
    </citation>
    <scope>NUCLEOTIDE SEQUENCE [LARGE SCALE GENOMIC DNA]</scope>
    <source>
        <strain evidence="5 6">CECT 8110</strain>
    </source>
</reference>
<dbReference type="GO" id="GO:0006979">
    <property type="term" value="P:response to oxidative stress"/>
    <property type="evidence" value="ECO:0007669"/>
    <property type="project" value="TreeGrafter"/>
</dbReference>
<keyword evidence="5" id="KW-0575">Peroxidase</keyword>
<evidence type="ECO:0000256" key="1">
    <source>
        <dbReference type="ARBA" id="ARBA00009796"/>
    </source>
</evidence>
<evidence type="ECO:0000313" key="5">
    <source>
        <dbReference type="EMBL" id="SLN24219.1"/>
    </source>
</evidence>
<evidence type="ECO:0000256" key="3">
    <source>
        <dbReference type="ARBA" id="ARBA00032824"/>
    </source>
</evidence>